<keyword evidence="3 10" id="KW-0378">Hydrolase</keyword>
<dbReference type="SMART" id="SM00848">
    <property type="entry name" value="Inhibitor_I29"/>
    <property type="match status" value="1"/>
</dbReference>
<dbReference type="InterPro" id="IPR038765">
    <property type="entry name" value="Papain-like_cys_pep_sf"/>
</dbReference>
<evidence type="ECO:0000313" key="10">
    <source>
        <dbReference type="EMBL" id="AJF94911.1"/>
    </source>
</evidence>
<dbReference type="AlphaFoldDB" id="A0A0B5IPR8"/>
<dbReference type="InterPro" id="IPR013201">
    <property type="entry name" value="Prot_inhib_I29"/>
</dbReference>
<dbReference type="EC" id="3.4.22.15" evidence="10"/>
<evidence type="ECO:0000256" key="5">
    <source>
        <dbReference type="ARBA" id="ARBA00023145"/>
    </source>
</evidence>
<accession>A0A0B5IPR8</accession>
<dbReference type="InterPro" id="IPR039417">
    <property type="entry name" value="Peptidase_C1A_papain-like"/>
</dbReference>
<evidence type="ECO:0000256" key="2">
    <source>
        <dbReference type="ARBA" id="ARBA00022670"/>
    </source>
</evidence>
<evidence type="ECO:0000256" key="1">
    <source>
        <dbReference type="ARBA" id="ARBA00008455"/>
    </source>
</evidence>
<dbReference type="SUPFAM" id="SSF54001">
    <property type="entry name" value="Cysteine proteinases"/>
    <property type="match status" value="1"/>
</dbReference>
<organism evidence="10">
    <name type="scientific">Nephilingis cruentata</name>
    <dbReference type="NCBI Taxonomy" id="3453323"/>
    <lineage>
        <taxon>Eukaryota</taxon>
        <taxon>Metazoa</taxon>
        <taxon>Ecdysozoa</taxon>
        <taxon>Arthropoda</taxon>
        <taxon>Chelicerata</taxon>
        <taxon>Arachnida</taxon>
        <taxon>Araneae</taxon>
        <taxon>Araneomorphae</taxon>
        <taxon>Entelegynae</taxon>
        <taxon>Araneoidea</taxon>
        <taxon>Nephilidae</taxon>
        <taxon>Nephilingis</taxon>
    </lineage>
</organism>
<dbReference type="Pfam" id="PF00112">
    <property type="entry name" value="Peptidase_C1"/>
    <property type="match status" value="1"/>
</dbReference>
<dbReference type="InterPro" id="IPR000668">
    <property type="entry name" value="Peptidase_C1A_C"/>
</dbReference>
<keyword evidence="5" id="KW-0865">Zymogen</keyword>
<evidence type="ECO:0000256" key="6">
    <source>
        <dbReference type="ARBA" id="ARBA00023157"/>
    </source>
</evidence>
<dbReference type="Pfam" id="PF08246">
    <property type="entry name" value="Inhibitor_I29"/>
    <property type="match status" value="1"/>
</dbReference>
<dbReference type="GO" id="GO:0004197">
    <property type="term" value="F:cysteine-type endopeptidase activity"/>
    <property type="evidence" value="ECO:0007669"/>
    <property type="project" value="UniProtKB-EC"/>
</dbReference>
<feature type="signal peptide" evidence="7">
    <location>
        <begin position="1"/>
        <end position="15"/>
    </location>
</feature>
<dbReference type="InterPro" id="IPR000169">
    <property type="entry name" value="Pept_cys_AS"/>
</dbReference>
<dbReference type="SMART" id="SM00645">
    <property type="entry name" value="Pept_C1"/>
    <property type="match status" value="1"/>
</dbReference>
<keyword evidence="2" id="KW-0645">Protease</keyword>
<evidence type="ECO:0000256" key="7">
    <source>
        <dbReference type="SAM" id="SignalP"/>
    </source>
</evidence>
<dbReference type="EMBL" id="KM874272">
    <property type="protein sequence ID" value="AJF94911.1"/>
    <property type="molecule type" value="mRNA"/>
</dbReference>
<protein>
    <submittedName>
        <fullName evidence="10">Cathepsin L2</fullName>
        <ecNumber evidence="10">3.4.22.15</ecNumber>
    </submittedName>
</protein>
<name>A0A0B5IPR8_9ARAC</name>
<evidence type="ECO:0000259" key="8">
    <source>
        <dbReference type="SMART" id="SM00645"/>
    </source>
</evidence>
<sequence length="331" mass="37053">MKYLALFALFAVAASKHMLFDPELNEHWENFKKAFGKHYEGKEEVARRLIWEQRVADVVRHNLRYDVGLHSYRKGLNEFSDLEHNEFVRIFNGYKRSANFQSNASSWVPLSNVQIPDKVDWRDKGIVTHVKNQEQCGSCWAFSTTGSLEGQHAKKTGVLICLSEQNLVDCSGPEGNQGCEGGLMDQAFEYIKKNKGIDTETSYPYTAEDGTCHFKRSDVGATVTGYVDIPTGDEEALKQAVATIGPISVAIDASHDSFQSYQDGVYDEPECSSEELDHGVLVVGYGTEDGSDYWLVKNSWGKTWGTKGYIKMVRNKNNQCGIATQASYPLV</sequence>
<feature type="domain" description="Peptidase C1A papain C-terminal" evidence="8">
    <location>
        <begin position="115"/>
        <end position="330"/>
    </location>
</feature>
<dbReference type="PROSITE" id="PS00139">
    <property type="entry name" value="THIOL_PROTEASE_CYS"/>
    <property type="match status" value="1"/>
</dbReference>
<dbReference type="InterPro" id="IPR025661">
    <property type="entry name" value="Pept_asp_AS"/>
</dbReference>
<evidence type="ECO:0000256" key="4">
    <source>
        <dbReference type="ARBA" id="ARBA00022807"/>
    </source>
</evidence>
<feature type="chain" id="PRO_5012271984" evidence="7">
    <location>
        <begin position="16"/>
        <end position="331"/>
    </location>
</feature>
<dbReference type="PROSITE" id="PS00640">
    <property type="entry name" value="THIOL_PROTEASE_ASN"/>
    <property type="match status" value="1"/>
</dbReference>
<dbReference type="PRINTS" id="PR00705">
    <property type="entry name" value="PAPAIN"/>
</dbReference>
<keyword evidence="6" id="KW-1015">Disulfide bond</keyword>
<keyword evidence="4" id="KW-0788">Thiol protease</keyword>
<comment type="similarity">
    <text evidence="1">Belongs to the peptidase C1 family.</text>
</comment>
<evidence type="ECO:0000259" key="9">
    <source>
        <dbReference type="SMART" id="SM00848"/>
    </source>
</evidence>
<dbReference type="CDD" id="cd02248">
    <property type="entry name" value="Peptidase_C1A"/>
    <property type="match status" value="1"/>
</dbReference>
<dbReference type="InterPro" id="IPR013128">
    <property type="entry name" value="Peptidase_C1A"/>
</dbReference>
<dbReference type="Gene3D" id="3.90.70.10">
    <property type="entry name" value="Cysteine proteinases"/>
    <property type="match status" value="1"/>
</dbReference>
<dbReference type="GO" id="GO:0006508">
    <property type="term" value="P:proteolysis"/>
    <property type="evidence" value="ECO:0007669"/>
    <property type="project" value="UniProtKB-KW"/>
</dbReference>
<proteinExistence type="evidence at transcript level"/>
<dbReference type="PANTHER" id="PTHR12411">
    <property type="entry name" value="CYSTEINE PROTEASE FAMILY C1-RELATED"/>
    <property type="match status" value="1"/>
</dbReference>
<dbReference type="PROSITE" id="PS00639">
    <property type="entry name" value="THIOL_PROTEASE_HIS"/>
    <property type="match status" value="1"/>
</dbReference>
<keyword evidence="7" id="KW-0732">Signal</keyword>
<evidence type="ECO:0000256" key="3">
    <source>
        <dbReference type="ARBA" id="ARBA00022801"/>
    </source>
</evidence>
<dbReference type="InterPro" id="IPR025660">
    <property type="entry name" value="Pept_his_AS"/>
</dbReference>
<reference evidence="10" key="1">
    <citation type="submission" date="2014-10" db="EMBL/GenBank/DDBJ databases">
        <title>Cysteine cathepsins as digestive enzymes in the spider Nephilengys cruentata.</title>
        <authorList>
            <person name="Fuzita F.J."/>
            <person name="Pinkse M.W.H."/>
            <person name="Verhaert P.D.E.M."/>
            <person name="Lopes A.R."/>
        </authorList>
    </citation>
    <scope>NUCLEOTIDE SEQUENCE</scope>
    <source>
        <strain evidence="10">A</strain>
    </source>
</reference>
<feature type="domain" description="Cathepsin propeptide inhibitor" evidence="9">
    <location>
        <begin position="28"/>
        <end position="87"/>
    </location>
</feature>
<dbReference type="FunFam" id="3.90.70.10:FF:000006">
    <property type="entry name" value="Cathepsin S"/>
    <property type="match status" value="1"/>
</dbReference>